<evidence type="ECO:0008006" key="3">
    <source>
        <dbReference type="Google" id="ProtNLM"/>
    </source>
</evidence>
<keyword evidence="2" id="KW-1185">Reference proteome</keyword>
<gene>
    <name evidence="1" type="ORF">GNP94_21915</name>
</gene>
<protein>
    <recommendedName>
        <fullName evidence="3">Tail fiber assembly protein</fullName>
    </recommendedName>
</protein>
<sequence>MFQVGRMIFYDKATGQVLITTPSQWAPSVYEDPEDLIPLYPVLRDRDRDSFDVIKLEYGQLDREFERSVSWRVNTATKQIEFLYPDDLNEPEAPPVYRKPLTQEVDDLNQTIGTLLIESANDKATISSLENAVGSLLLEIAALKGGAE</sequence>
<evidence type="ECO:0000313" key="2">
    <source>
        <dbReference type="Proteomes" id="UP000435177"/>
    </source>
</evidence>
<reference evidence="1 2" key="1">
    <citation type="submission" date="2019-11" db="EMBL/GenBank/DDBJ databases">
        <title>Draft genome sequences of five Paenibacillus species of dairy origin.</title>
        <authorList>
            <person name="Olajide A.M."/>
            <person name="Chen S."/>
            <person name="Lapointe G."/>
        </authorList>
    </citation>
    <scope>NUCLEOTIDE SEQUENCE [LARGE SCALE GENOMIC DNA]</scope>
    <source>
        <strain evidence="1 2">3CS1</strain>
    </source>
</reference>
<evidence type="ECO:0000313" key="1">
    <source>
        <dbReference type="EMBL" id="MUG68631.1"/>
    </source>
</evidence>
<organism evidence="1 2">
    <name type="scientific">Paenibacillus campinasensis</name>
    <dbReference type="NCBI Taxonomy" id="66347"/>
    <lineage>
        <taxon>Bacteria</taxon>
        <taxon>Bacillati</taxon>
        <taxon>Bacillota</taxon>
        <taxon>Bacilli</taxon>
        <taxon>Bacillales</taxon>
        <taxon>Paenibacillaceae</taxon>
        <taxon>Paenibacillus</taxon>
    </lineage>
</organism>
<proteinExistence type="predicted"/>
<dbReference type="EMBL" id="WOAA01000031">
    <property type="protein sequence ID" value="MUG68631.1"/>
    <property type="molecule type" value="Genomic_DNA"/>
</dbReference>
<accession>A0ABW9TBR8</accession>
<dbReference type="RefSeq" id="WP_155618999.1">
    <property type="nucleotide sequence ID" value="NZ_WOAA01000031.1"/>
</dbReference>
<comment type="caution">
    <text evidence="1">The sequence shown here is derived from an EMBL/GenBank/DDBJ whole genome shotgun (WGS) entry which is preliminary data.</text>
</comment>
<name>A0ABW9TBR8_9BACL</name>
<dbReference type="Proteomes" id="UP000435177">
    <property type="component" value="Unassembled WGS sequence"/>
</dbReference>